<proteinExistence type="inferred from homology"/>
<evidence type="ECO:0000256" key="9">
    <source>
        <dbReference type="PIRSR" id="PIRSR000485-1"/>
    </source>
</evidence>
<reference evidence="13" key="2">
    <citation type="submission" date="2021-09" db="EMBL/GenBank/DDBJ databases">
        <authorList>
            <person name="Gilroy R."/>
        </authorList>
    </citation>
    <scope>NUCLEOTIDE SEQUENCE</scope>
    <source>
        <strain evidence="13">ChiHjej13B12-9602</strain>
    </source>
</reference>
<dbReference type="InterPro" id="IPR035584">
    <property type="entry name" value="PurF_N"/>
</dbReference>
<dbReference type="CDD" id="cd00715">
    <property type="entry name" value="GPATase_N"/>
    <property type="match status" value="1"/>
</dbReference>
<keyword evidence="6 7" id="KW-0315">Glutamine amidotransferase</keyword>
<comment type="cofactor">
    <cofactor evidence="7 10">
        <name>Mg(2+)</name>
        <dbReference type="ChEBI" id="CHEBI:18420"/>
    </cofactor>
    <text evidence="7 10">Binds 1 Mg(2+) ion per subunit.</text>
</comment>
<dbReference type="GO" id="GO:0051539">
    <property type="term" value="F:4 iron, 4 sulfur cluster binding"/>
    <property type="evidence" value="ECO:0007669"/>
    <property type="project" value="UniProtKB-KW"/>
</dbReference>
<keyword evidence="3 7" id="KW-0328">Glycosyltransferase</keyword>
<dbReference type="GO" id="GO:0000287">
    <property type="term" value="F:magnesium ion binding"/>
    <property type="evidence" value="ECO:0007669"/>
    <property type="project" value="UniProtKB-UniRule"/>
</dbReference>
<feature type="binding site" evidence="7 10">
    <location>
        <position position="355"/>
    </location>
    <ligand>
        <name>Mg(2+)</name>
        <dbReference type="ChEBI" id="CHEBI:18420"/>
    </ligand>
</feature>
<dbReference type="EMBL" id="DYUZ01000015">
    <property type="protein sequence ID" value="HJG36956.1"/>
    <property type="molecule type" value="Genomic_DNA"/>
</dbReference>
<feature type="active site" description="Nucleophile" evidence="7 9">
    <location>
        <position position="58"/>
    </location>
</feature>
<comment type="catalytic activity">
    <reaction evidence="7 8">
        <text>5-phospho-beta-D-ribosylamine + L-glutamate + diphosphate = 5-phospho-alpha-D-ribose 1-diphosphate + L-glutamine + H2O</text>
        <dbReference type="Rhea" id="RHEA:14905"/>
        <dbReference type="ChEBI" id="CHEBI:15377"/>
        <dbReference type="ChEBI" id="CHEBI:29985"/>
        <dbReference type="ChEBI" id="CHEBI:33019"/>
        <dbReference type="ChEBI" id="CHEBI:58017"/>
        <dbReference type="ChEBI" id="CHEBI:58359"/>
        <dbReference type="ChEBI" id="CHEBI:58681"/>
        <dbReference type="EC" id="2.4.2.14"/>
    </reaction>
</comment>
<name>A0A921IUJ9_9ACTN</name>
<evidence type="ECO:0000256" key="11">
    <source>
        <dbReference type="PIRSR" id="PIRSR000485-3"/>
    </source>
</evidence>
<dbReference type="Gene3D" id="3.40.50.2020">
    <property type="match status" value="1"/>
</dbReference>
<comment type="pathway">
    <text evidence="1 7 8">Purine metabolism; IMP biosynthesis via de novo pathway; N(1)-(5-phospho-D-ribosyl)glycinamide from 5-phospho-alpha-D-ribose 1-diphosphate: step 1/2.</text>
</comment>
<dbReference type="PROSITE" id="PS51278">
    <property type="entry name" value="GATASE_TYPE_2"/>
    <property type="match status" value="1"/>
</dbReference>
<dbReference type="SUPFAM" id="SSF56235">
    <property type="entry name" value="N-terminal nucleophile aminohydrolases (Ntn hydrolases)"/>
    <property type="match status" value="1"/>
</dbReference>
<dbReference type="InterPro" id="IPR029055">
    <property type="entry name" value="Ntn_hydrolases_N"/>
</dbReference>
<evidence type="ECO:0000256" key="4">
    <source>
        <dbReference type="ARBA" id="ARBA00022679"/>
    </source>
</evidence>
<evidence type="ECO:0000259" key="12">
    <source>
        <dbReference type="PROSITE" id="PS51278"/>
    </source>
</evidence>
<comment type="caution">
    <text evidence="13">The sequence shown here is derived from an EMBL/GenBank/DDBJ whole genome shotgun (WGS) entry which is preliminary data.</text>
</comment>
<dbReference type="RefSeq" id="WP_273189432.1">
    <property type="nucleotide sequence ID" value="NZ_DYUZ01000015.1"/>
</dbReference>
<dbReference type="InterPro" id="IPR005854">
    <property type="entry name" value="PurF"/>
</dbReference>
<feature type="domain" description="Glutamine amidotransferase type-2" evidence="12">
    <location>
        <begin position="58"/>
        <end position="291"/>
    </location>
</feature>
<protein>
    <recommendedName>
        <fullName evidence="7">Amidophosphoribosyltransferase</fullName>
        <shortName evidence="7">ATase</shortName>
        <ecNumber evidence="7">2.4.2.14</ecNumber>
    </recommendedName>
    <alternativeName>
        <fullName evidence="7">Glutamine phosphoribosylpyrophosphate amidotransferase</fullName>
        <shortName evidence="7">GPATase</shortName>
    </alternativeName>
</protein>
<evidence type="ECO:0000256" key="7">
    <source>
        <dbReference type="HAMAP-Rule" id="MF_01931"/>
    </source>
</evidence>
<feature type="binding site" evidence="7 10">
    <location>
        <position position="417"/>
    </location>
    <ligand>
        <name>Mg(2+)</name>
        <dbReference type="ChEBI" id="CHEBI:18420"/>
    </ligand>
</feature>
<keyword evidence="4 7" id="KW-0808">Transferase</keyword>
<dbReference type="Pfam" id="PF13522">
    <property type="entry name" value="GATase_6"/>
    <property type="match status" value="1"/>
</dbReference>
<keyword evidence="7" id="KW-0004">4Fe-4S</keyword>
<evidence type="ECO:0000256" key="10">
    <source>
        <dbReference type="PIRSR" id="PIRSR000485-2"/>
    </source>
</evidence>
<evidence type="ECO:0000256" key="2">
    <source>
        <dbReference type="ARBA" id="ARBA00010138"/>
    </source>
</evidence>
<accession>A0A921IUJ9</accession>
<dbReference type="GO" id="GO:0006189">
    <property type="term" value="P:'de novo' IMP biosynthetic process"/>
    <property type="evidence" value="ECO:0007669"/>
    <property type="project" value="UniProtKB-UniRule"/>
</dbReference>
<feature type="binding site" evidence="7 11">
    <location>
        <position position="308"/>
    </location>
    <ligand>
        <name>[4Fe-4S] cluster</name>
        <dbReference type="ChEBI" id="CHEBI:49883"/>
    </ligand>
</feature>
<keyword evidence="7 10" id="KW-0479">Metal-binding</keyword>
<dbReference type="InterPro" id="IPR000836">
    <property type="entry name" value="PRTase_dom"/>
</dbReference>
<comment type="similarity">
    <text evidence="2 7 8">In the C-terminal section; belongs to the purine/pyrimidine phosphoribosyltransferase family.</text>
</comment>
<evidence type="ECO:0000256" key="8">
    <source>
        <dbReference type="PIRNR" id="PIRNR000485"/>
    </source>
</evidence>
<comment type="cofactor">
    <cofactor evidence="7 11">
        <name>[4Fe-4S] cluster</name>
        <dbReference type="ChEBI" id="CHEBI:49883"/>
    </cofactor>
    <text evidence="7 11">Binds 1 [4Fe-4S] cluster per subunit.</text>
</comment>
<dbReference type="SUPFAM" id="SSF53271">
    <property type="entry name" value="PRTase-like"/>
    <property type="match status" value="1"/>
</dbReference>
<dbReference type="Pfam" id="PF00156">
    <property type="entry name" value="Pribosyltran"/>
    <property type="match status" value="1"/>
</dbReference>
<evidence type="ECO:0000256" key="3">
    <source>
        <dbReference type="ARBA" id="ARBA00022676"/>
    </source>
</evidence>
<feature type="binding site" evidence="7 10">
    <location>
        <position position="418"/>
    </location>
    <ligand>
        <name>Mg(2+)</name>
        <dbReference type="ChEBI" id="CHEBI:18420"/>
    </ligand>
</feature>
<keyword evidence="7 10" id="KW-0460">Magnesium</keyword>
<organism evidence="13 14">
    <name type="scientific">Enorma phocaeensis</name>
    <dbReference type="NCBI Taxonomy" id="1871019"/>
    <lineage>
        <taxon>Bacteria</taxon>
        <taxon>Bacillati</taxon>
        <taxon>Actinomycetota</taxon>
        <taxon>Coriobacteriia</taxon>
        <taxon>Coriobacteriales</taxon>
        <taxon>Coriobacteriaceae</taxon>
        <taxon>Enorma</taxon>
    </lineage>
</organism>
<keyword evidence="5 7" id="KW-0658">Purine biosynthesis</keyword>
<evidence type="ECO:0000313" key="13">
    <source>
        <dbReference type="EMBL" id="HJG36956.1"/>
    </source>
</evidence>
<gene>
    <name evidence="7 13" type="primary">purF</name>
    <name evidence="13" type="ORF">K8V70_03705</name>
</gene>
<dbReference type="PANTHER" id="PTHR11907">
    <property type="entry name" value="AMIDOPHOSPHORIBOSYLTRANSFERASE"/>
    <property type="match status" value="1"/>
</dbReference>
<dbReference type="Proteomes" id="UP000753256">
    <property type="component" value="Unassembled WGS sequence"/>
</dbReference>
<comment type="function">
    <text evidence="7">Catalyzes the formation of phosphoribosylamine from phosphoribosylpyrophosphate (PRPP) and glutamine.</text>
</comment>
<dbReference type="EC" id="2.4.2.14" evidence="7"/>
<dbReference type="AlphaFoldDB" id="A0A921IUJ9"/>
<sequence>MASDFSDGVTRCAKREDGGRADVGRAGGRHARGRCACDGRTGDGRVDSAADDALHEECGVFGVWAPDRDVARLAYFGLKALQHRGQESAGIAVGDGGTVMVRKDLGLIDQVFSDADLSTLTGQLAVGHVRYGTAGAKSWEAAQPHLSTINDVIIALAHNGTLVNTDELRRQLIDLGVPFLSNSDSEVATKLIGYFTQRTKHLREGIRKTMELIRGGYAMTLINEQALYAFRDPYGIRPLVLGKLPAAEDGDSQEPATEGWIVASETCALDIVGAEYVRDIRPGEILRISAEGLVSEQGVPAAAESAECIFEQVYFARPDSIMGGKSVYACRYDMGRRLALEAPVEADMVIGVPDSGLPPAEGYAHESGIPFGEGLIKNRYVARTFIQPTQELRAMGVRMKLNPLRDNIAGKRLVVIDDSIVRGTTMVQLVKMLRQAGAAEVHVRINSPEVVWPCFYGIDTDVQAQLISANKSVEEIRAYIGADSLAFLSVEGLLACVPQIGEPVCGGCAERGYCTACFTGVYPVAIPDSFGRDKFMPGYDPLNFTTPEPVSGHCVTEKERDRSWETAHGEA</sequence>
<keyword evidence="7 11" id="KW-0408">Iron</keyword>
<dbReference type="HAMAP" id="MF_01931">
    <property type="entry name" value="PurF"/>
    <property type="match status" value="1"/>
</dbReference>
<evidence type="ECO:0000256" key="6">
    <source>
        <dbReference type="ARBA" id="ARBA00022962"/>
    </source>
</evidence>
<dbReference type="CDD" id="cd06223">
    <property type="entry name" value="PRTases_typeI"/>
    <property type="match status" value="1"/>
</dbReference>
<dbReference type="GO" id="GO:0004044">
    <property type="term" value="F:amidophosphoribosyltransferase activity"/>
    <property type="evidence" value="ECO:0007669"/>
    <property type="project" value="UniProtKB-UniRule"/>
</dbReference>
<dbReference type="Gene3D" id="3.60.20.10">
    <property type="entry name" value="Glutamine Phosphoribosylpyrophosphate, subunit 1, domain 1"/>
    <property type="match status" value="1"/>
</dbReference>
<dbReference type="GO" id="GO:0009113">
    <property type="term" value="P:purine nucleobase biosynthetic process"/>
    <property type="evidence" value="ECO:0007669"/>
    <property type="project" value="UniProtKB-UniRule"/>
</dbReference>
<dbReference type="PIRSF" id="PIRSF000485">
    <property type="entry name" value="Amd_phspho_trans"/>
    <property type="match status" value="1"/>
</dbReference>
<feature type="binding site" evidence="7 11">
    <location>
        <position position="454"/>
    </location>
    <ligand>
        <name>[4Fe-4S] cluster</name>
        <dbReference type="ChEBI" id="CHEBI:49883"/>
    </ligand>
</feature>
<dbReference type="NCBIfam" id="TIGR01134">
    <property type="entry name" value="purF"/>
    <property type="match status" value="1"/>
</dbReference>
<dbReference type="InterPro" id="IPR017932">
    <property type="entry name" value="GATase_2_dom"/>
</dbReference>
<feature type="binding site" evidence="7 11">
    <location>
        <position position="517"/>
    </location>
    <ligand>
        <name>[4Fe-4S] cluster</name>
        <dbReference type="ChEBI" id="CHEBI:49883"/>
    </ligand>
</feature>
<evidence type="ECO:0000256" key="5">
    <source>
        <dbReference type="ARBA" id="ARBA00022755"/>
    </source>
</evidence>
<evidence type="ECO:0000256" key="1">
    <source>
        <dbReference type="ARBA" id="ARBA00005209"/>
    </source>
</evidence>
<feature type="binding site" evidence="7 11">
    <location>
        <position position="514"/>
    </location>
    <ligand>
        <name>[4Fe-4S] cluster</name>
        <dbReference type="ChEBI" id="CHEBI:49883"/>
    </ligand>
</feature>
<dbReference type="InterPro" id="IPR029057">
    <property type="entry name" value="PRTase-like"/>
</dbReference>
<keyword evidence="7 11" id="KW-0411">Iron-sulfur</keyword>
<evidence type="ECO:0000313" key="14">
    <source>
        <dbReference type="Proteomes" id="UP000753256"/>
    </source>
</evidence>
<reference evidence="13" key="1">
    <citation type="journal article" date="2021" name="PeerJ">
        <title>Extensive microbial diversity within the chicken gut microbiome revealed by metagenomics and culture.</title>
        <authorList>
            <person name="Gilroy R."/>
            <person name="Ravi A."/>
            <person name="Getino M."/>
            <person name="Pursley I."/>
            <person name="Horton D.L."/>
            <person name="Alikhan N.F."/>
            <person name="Baker D."/>
            <person name="Gharbi K."/>
            <person name="Hall N."/>
            <person name="Watson M."/>
            <person name="Adriaenssens E.M."/>
            <person name="Foster-Nyarko E."/>
            <person name="Jarju S."/>
            <person name="Secka A."/>
            <person name="Antonio M."/>
            <person name="Oren A."/>
            <person name="Chaudhuri R.R."/>
            <person name="La Ragione R."/>
            <person name="Hildebrand F."/>
            <person name="Pallen M.J."/>
        </authorList>
    </citation>
    <scope>NUCLEOTIDE SEQUENCE</scope>
    <source>
        <strain evidence="13">ChiHjej13B12-9602</strain>
    </source>
</reference>